<sequence>MRKQAAAVSAAALLTASLLVGLASPAHAALTGCTAWHSGNTAYSQCTGGTGTQAVVANGLHVNPQVGSLYGLSGPEVGVGEVSMLHFPGTLWDYYYSLRSG</sequence>
<evidence type="ECO:0000256" key="1">
    <source>
        <dbReference type="SAM" id="SignalP"/>
    </source>
</evidence>
<protein>
    <submittedName>
        <fullName evidence="2">Uncharacterized protein</fullName>
    </submittedName>
</protein>
<feature type="signal peptide" evidence="1">
    <location>
        <begin position="1"/>
        <end position="28"/>
    </location>
</feature>
<gene>
    <name evidence="2" type="ORF">GCM10009560_65940</name>
</gene>
<keyword evidence="3" id="KW-1185">Reference proteome</keyword>
<dbReference type="Proteomes" id="UP001501578">
    <property type="component" value="Unassembled WGS sequence"/>
</dbReference>
<evidence type="ECO:0000313" key="3">
    <source>
        <dbReference type="Proteomes" id="UP001501578"/>
    </source>
</evidence>
<name>A0ABN1QXN0_9ACTN</name>
<dbReference type="EMBL" id="BAAAHQ010000042">
    <property type="protein sequence ID" value="GAA0948502.1"/>
    <property type="molecule type" value="Genomic_DNA"/>
</dbReference>
<keyword evidence="1" id="KW-0732">Signal</keyword>
<dbReference type="RefSeq" id="WP_343954111.1">
    <property type="nucleotide sequence ID" value="NZ_BAAAHQ010000042.1"/>
</dbReference>
<proteinExistence type="predicted"/>
<comment type="caution">
    <text evidence="2">The sequence shown here is derived from an EMBL/GenBank/DDBJ whole genome shotgun (WGS) entry which is preliminary data.</text>
</comment>
<evidence type="ECO:0000313" key="2">
    <source>
        <dbReference type="EMBL" id="GAA0948502.1"/>
    </source>
</evidence>
<accession>A0ABN1QXN0</accession>
<reference evidence="2 3" key="1">
    <citation type="journal article" date="2019" name="Int. J. Syst. Evol. Microbiol.">
        <title>The Global Catalogue of Microorganisms (GCM) 10K type strain sequencing project: providing services to taxonomists for standard genome sequencing and annotation.</title>
        <authorList>
            <consortium name="The Broad Institute Genomics Platform"/>
            <consortium name="The Broad Institute Genome Sequencing Center for Infectious Disease"/>
            <person name="Wu L."/>
            <person name="Ma J."/>
        </authorList>
    </citation>
    <scope>NUCLEOTIDE SEQUENCE [LARGE SCALE GENOMIC DNA]</scope>
    <source>
        <strain evidence="2 3">JCM 11136</strain>
    </source>
</reference>
<feature type="chain" id="PRO_5047517284" evidence="1">
    <location>
        <begin position="29"/>
        <end position="101"/>
    </location>
</feature>
<organism evidence="2 3">
    <name type="scientific">Nonomuraea longicatena</name>
    <dbReference type="NCBI Taxonomy" id="83682"/>
    <lineage>
        <taxon>Bacteria</taxon>
        <taxon>Bacillati</taxon>
        <taxon>Actinomycetota</taxon>
        <taxon>Actinomycetes</taxon>
        <taxon>Streptosporangiales</taxon>
        <taxon>Streptosporangiaceae</taxon>
        <taxon>Nonomuraea</taxon>
    </lineage>
</organism>
<dbReference type="PROSITE" id="PS51257">
    <property type="entry name" value="PROKAR_LIPOPROTEIN"/>
    <property type="match status" value="1"/>
</dbReference>